<comment type="caution">
    <text evidence="1">The sequence shown here is derived from an EMBL/GenBank/DDBJ whole genome shotgun (WGS) entry which is preliminary data.</text>
</comment>
<sequence>MSSSTALLFLVLLSLLSSTAVCLTCYECVFPTISPLECQGFPKKCAAGERCLYSTATAVKDSVSFVLKEKSCAAASKCGIRGEKRTAGLVFSYNTQCCDTDLCNAAAPPGAPCWSRTALSLGGTALAVLLASV</sequence>
<dbReference type="Proteomes" id="UP000829447">
    <property type="component" value="Linkage Group LG9"/>
</dbReference>
<reference evidence="1 2" key="1">
    <citation type="journal article" date="2022" name="bioRxiv">
        <title>An ancient truncated duplication of the anti-Mullerian hormone receptor type 2 gene is a potential conserved master sex determinant in the Pangasiidae catfish family.</title>
        <authorList>
            <person name="Wen M."/>
            <person name="Pan Q."/>
            <person name="Jouanno E."/>
            <person name="Montfort J."/>
            <person name="Zahm M."/>
            <person name="Cabau C."/>
            <person name="Klopp C."/>
            <person name="Iampietro C."/>
            <person name="Roques C."/>
            <person name="Bouchez O."/>
            <person name="Castinel A."/>
            <person name="Donnadieu C."/>
            <person name="Parrinello H."/>
            <person name="Poncet C."/>
            <person name="Belmonte E."/>
            <person name="Gautier V."/>
            <person name="Avarre J.-C."/>
            <person name="Dugue R."/>
            <person name="Gustiano R."/>
            <person name="Ha T.T.T."/>
            <person name="Campet M."/>
            <person name="Sriphairoj K."/>
            <person name="Ribolli J."/>
            <person name="de Almeida F.L."/>
            <person name="Desvignes T."/>
            <person name="Postlethwait J.H."/>
            <person name="Bucao C.F."/>
            <person name="Robinson-Rechavi M."/>
            <person name="Bobe J."/>
            <person name="Herpin A."/>
            <person name="Guiguen Y."/>
        </authorList>
    </citation>
    <scope>NUCLEOTIDE SEQUENCE [LARGE SCALE GENOMIC DNA]</scope>
    <source>
        <strain evidence="1">YG-Dec2019</strain>
    </source>
</reference>
<name>A0ACC5WQW1_PANGG</name>
<proteinExistence type="predicted"/>
<evidence type="ECO:0000313" key="2">
    <source>
        <dbReference type="Proteomes" id="UP000829447"/>
    </source>
</evidence>
<dbReference type="EMBL" id="CM040462">
    <property type="protein sequence ID" value="MCI4381452.1"/>
    <property type="molecule type" value="Genomic_DNA"/>
</dbReference>
<protein>
    <submittedName>
        <fullName evidence="1">Uncharacterized protein</fullName>
    </submittedName>
</protein>
<organism evidence="1 2">
    <name type="scientific">Pangasianodon gigas</name>
    <name type="common">Mekong giant catfish</name>
    <name type="synonym">Pangasius gigas</name>
    <dbReference type="NCBI Taxonomy" id="30993"/>
    <lineage>
        <taxon>Eukaryota</taxon>
        <taxon>Metazoa</taxon>
        <taxon>Chordata</taxon>
        <taxon>Craniata</taxon>
        <taxon>Vertebrata</taxon>
        <taxon>Euteleostomi</taxon>
        <taxon>Actinopterygii</taxon>
        <taxon>Neopterygii</taxon>
        <taxon>Teleostei</taxon>
        <taxon>Ostariophysi</taxon>
        <taxon>Siluriformes</taxon>
        <taxon>Pangasiidae</taxon>
        <taxon>Pangasianodon</taxon>
    </lineage>
</organism>
<accession>A0ACC5WQW1</accession>
<keyword evidence="2" id="KW-1185">Reference proteome</keyword>
<gene>
    <name evidence="1" type="ORF">PGIGA_G00251990</name>
</gene>
<evidence type="ECO:0000313" key="1">
    <source>
        <dbReference type="EMBL" id="MCI4381452.1"/>
    </source>
</evidence>